<protein>
    <recommendedName>
        <fullName evidence="2">C-type lectin domain-containing protein</fullName>
    </recommendedName>
</protein>
<dbReference type="InterPro" id="IPR016187">
    <property type="entry name" value="CTDL_fold"/>
</dbReference>
<dbReference type="SUPFAM" id="SSF56436">
    <property type="entry name" value="C-type lectin-like"/>
    <property type="match status" value="1"/>
</dbReference>
<dbReference type="Pfam" id="PF00059">
    <property type="entry name" value="Lectin_C"/>
    <property type="match status" value="1"/>
</dbReference>
<sequence>MPYTETAVQSDLVSCVVFCARRHDNLVVSYNAKNCFCLIHNSASVGNVKVSFVFLKYTDYADCFNSGYDLIYPHLEFCMKFYRDKIIWSGAHQACISDGARLITLDTDAKCKIAAYLPTQHFAHRIYVGGSSNGTHFIWSTGEEIKSCWSTDEPSSPTSQECVAVYTHDEIYLHDLYCSSQLTFLCEKSTIGFKILFG</sequence>
<name>V4APZ0_LOTGI</name>
<dbReference type="OrthoDB" id="6113286at2759"/>
<dbReference type="InterPro" id="IPR018378">
    <property type="entry name" value="C-type_lectin_CS"/>
</dbReference>
<evidence type="ECO:0000259" key="2">
    <source>
        <dbReference type="PROSITE" id="PS50041"/>
    </source>
</evidence>
<dbReference type="OMA" id="QWINGMT"/>
<dbReference type="KEGG" id="lgi:LOTGIDRAFT_160265"/>
<evidence type="ECO:0000313" key="4">
    <source>
        <dbReference type="Proteomes" id="UP000030746"/>
    </source>
</evidence>
<dbReference type="PROSITE" id="PS50041">
    <property type="entry name" value="C_TYPE_LECTIN_2"/>
    <property type="match status" value="1"/>
</dbReference>
<reference evidence="3 4" key="1">
    <citation type="journal article" date="2013" name="Nature">
        <title>Insights into bilaterian evolution from three spiralian genomes.</title>
        <authorList>
            <person name="Simakov O."/>
            <person name="Marletaz F."/>
            <person name="Cho S.J."/>
            <person name="Edsinger-Gonzales E."/>
            <person name="Havlak P."/>
            <person name="Hellsten U."/>
            <person name="Kuo D.H."/>
            <person name="Larsson T."/>
            <person name="Lv J."/>
            <person name="Arendt D."/>
            <person name="Savage R."/>
            <person name="Osoegawa K."/>
            <person name="de Jong P."/>
            <person name="Grimwood J."/>
            <person name="Chapman J.A."/>
            <person name="Shapiro H."/>
            <person name="Aerts A."/>
            <person name="Otillar R.P."/>
            <person name="Terry A.Y."/>
            <person name="Boore J.L."/>
            <person name="Grigoriev I.V."/>
            <person name="Lindberg D.R."/>
            <person name="Seaver E.C."/>
            <person name="Weisblat D.A."/>
            <person name="Putnam N.H."/>
            <person name="Rokhsar D.S."/>
        </authorList>
    </citation>
    <scope>NUCLEOTIDE SEQUENCE [LARGE SCALE GENOMIC DNA]</scope>
</reference>
<gene>
    <name evidence="3" type="ORF">LOTGIDRAFT_160265</name>
</gene>
<evidence type="ECO:0000313" key="3">
    <source>
        <dbReference type="EMBL" id="ESO95716.1"/>
    </source>
</evidence>
<dbReference type="PROSITE" id="PS00615">
    <property type="entry name" value="C_TYPE_LECTIN_1"/>
    <property type="match status" value="1"/>
</dbReference>
<dbReference type="CDD" id="cd00037">
    <property type="entry name" value="CLECT"/>
    <property type="match status" value="1"/>
</dbReference>
<organism evidence="3 4">
    <name type="scientific">Lottia gigantea</name>
    <name type="common">Giant owl limpet</name>
    <dbReference type="NCBI Taxonomy" id="225164"/>
    <lineage>
        <taxon>Eukaryota</taxon>
        <taxon>Metazoa</taxon>
        <taxon>Spiralia</taxon>
        <taxon>Lophotrochozoa</taxon>
        <taxon>Mollusca</taxon>
        <taxon>Gastropoda</taxon>
        <taxon>Patellogastropoda</taxon>
        <taxon>Lottioidea</taxon>
        <taxon>Lottiidae</taxon>
        <taxon>Lottia</taxon>
    </lineage>
</organism>
<keyword evidence="1" id="KW-1015">Disulfide bond</keyword>
<proteinExistence type="predicted"/>
<dbReference type="Proteomes" id="UP000030746">
    <property type="component" value="Unassembled WGS sequence"/>
</dbReference>
<dbReference type="HOGENOM" id="CLU_1379540_0_0_1"/>
<dbReference type="CTD" id="20238348"/>
<dbReference type="InterPro" id="IPR016186">
    <property type="entry name" value="C-type_lectin-like/link_sf"/>
</dbReference>
<dbReference type="SMART" id="SM00034">
    <property type="entry name" value="CLECT"/>
    <property type="match status" value="1"/>
</dbReference>
<dbReference type="GeneID" id="20238348"/>
<accession>V4APZ0</accession>
<dbReference type="InterPro" id="IPR001304">
    <property type="entry name" value="C-type_lectin-like"/>
</dbReference>
<dbReference type="AlphaFoldDB" id="V4APZ0"/>
<evidence type="ECO:0000256" key="1">
    <source>
        <dbReference type="ARBA" id="ARBA00023157"/>
    </source>
</evidence>
<dbReference type="Gene3D" id="3.10.100.10">
    <property type="entry name" value="Mannose-Binding Protein A, subunit A"/>
    <property type="match status" value="1"/>
</dbReference>
<dbReference type="EMBL" id="KB201611">
    <property type="protein sequence ID" value="ESO95716.1"/>
    <property type="molecule type" value="Genomic_DNA"/>
</dbReference>
<feature type="domain" description="C-type lectin" evidence="2">
    <location>
        <begin position="74"/>
        <end position="187"/>
    </location>
</feature>
<dbReference type="RefSeq" id="XP_009053567.1">
    <property type="nucleotide sequence ID" value="XM_009055319.1"/>
</dbReference>
<keyword evidence="4" id="KW-1185">Reference proteome</keyword>